<reference evidence="4" key="1">
    <citation type="submission" date="2009-07" db="EMBL/GenBank/DDBJ databases">
        <title>Complete sequence of chromosome of Methylovorus sp. SIP3-4.</title>
        <authorList>
            <person name="Lucas S."/>
            <person name="Copeland A."/>
            <person name="Lapidus A."/>
            <person name="Glavina del Rio T."/>
            <person name="Tice H."/>
            <person name="Bruce D."/>
            <person name="Goodwin L."/>
            <person name="Pitluck S."/>
            <person name="Clum A."/>
            <person name="Larimer F."/>
            <person name="Land M."/>
            <person name="Hauser L."/>
            <person name="Kyrpides N."/>
            <person name="Mikhailova N."/>
            <person name="Kayluzhnaya M."/>
            <person name="Chistoserdova L."/>
        </authorList>
    </citation>
    <scope>NUCLEOTIDE SEQUENCE [LARGE SCALE GENOMIC DNA]</scope>
    <source>
        <strain evidence="4">SIP3-4</strain>
    </source>
</reference>
<sequence length="86" mass="8862" precursor="true">MRSIHSPIAIALLLSASLASADAPPPPPPQDFAAAKQDAIQRLNAELACVQAAKTPQALQQCRPRPPAGADGRPQNAPPGPPPSSW</sequence>
<dbReference type="RefSeq" id="WP_015829362.1">
    <property type="nucleotide sequence ID" value="NC_012969.1"/>
</dbReference>
<feature type="region of interest" description="Disordered" evidence="1">
    <location>
        <begin position="56"/>
        <end position="86"/>
    </location>
</feature>
<dbReference type="KEGG" id="mei:Msip34_0450"/>
<evidence type="ECO:0000256" key="1">
    <source>
        <dbReference type="SAM" id="MobiDB-lite"/>
    </source>
</evidence>
<organism evidence="3 4">
    <name type="scientific">Methylovorus glucosotrophus (strain SIP3-4)</name>
    <dbReference type="NCBI Taxonomy" id="582744"/>
    <lineage>
        <taxon>Bacteria</taxon>
        <taxon>Pseudomonadati</taxon>
        <taxon>Pseudomonadota</taxon>
        <taxon>Betaproteobacteria</taxon>
        <taxon>Nitrosomonadales</taxon>
        <taxon>Methylophilaceae</taxon>
        <taxon>Methylovorus</taxon>
    </lineage>
</organism>
<evidence type="ECO:0000313" key="4">
    <source>
        <dbReference type="Proteomes" id="UP000002743"/>
    </source>
</evidence>
<accession>C6X978</accession>
<evidence type="ECO:0000313" key="3">
    <source>
        <dbReference type="EMBL" id="ACT49698.1"/>
    </source>
</evidence>
<dbReference type="HOGENOM" id="CLU_2494368_0_0_4"/>
<dbReference type="AlphaFoldDB" id="C6X978"/>
<feature type="chain" id="PRO_5002972479" evidence="2">
    <location>
        <begin position="22"/>
        <end position="86"/>
    </location>
</feature>
<protein>
    <submittedName>
        <fullName evidence="3">Uncharacterized protein</fullName>
    </submittedName>
</protein>
<keyword evidence="2" id="KW-0732">Signal</keyword>
<reference evidence="3 4" key="2">
    <citation type="journal article" date="2011" name="J. Bacteriol.">
        <title>Genomes of three methylotrophs from a single niche uncover genetic and metabolic divergence of Methylophilaceae.</title>
        <authorList>
            <person name="Lapidus A."/>
            <person name="Clum A."/>
            <person name="Labutti K."/>
            <person name="Kaluzhnaya M.G."/>
            <person name="Lim S."/>
            <person name="Beck D.A."/>
            <person name="Glavina Del Rio T."/>
            <person name="Nolan M."/>
            <person name="Mavromatis K."/>
            <person name="Huntemann M."/>
            <person name="Lucas S."/>
            <person name="Lidstrom M.E."/>
            <person name="Ivanova N."/>
            <person name="Chistoserdova L."/>
        </authorList>
    </citation>
    <scope>NUCLEOTIDE SEQUENCE [LARGE SCALE GENOMIC DNA]</scope>
    <source>
        <strain evidence="3 4">SIP3-4</strain>
    </source>
</reference>
<gene>
    <name evidence="3" type="ordered locus">Msip34_0450</name>
</gene>
<feature type="signal peptide" evidence="2">
    <location>
        <begin position="1"/>
        <end position="21"/>
    </location>
</feature>
<proteinExistence type="predicted"/>
<evidence type="ECO:0000256" key="2">
    <source>
        <dbReference type="SAM" id="SignalP"/>
    </source>
</evidence>
<dbReference type="Proteomes" id="UP000002743">
    <property type="component" value="Chromosome"/>
</dbReference>
<name>C6X978_METGS</name>
<feature type="compositionally biased region" description="Pro residues" evidence="1">
    <location>
        <begin position="76"/>
        <end position="86"/>
    </location>
</feature>
<dbReference type="EMBL" id="CP001674">
    <property type="protein sequence ID" value="ACT49698.1"/>
    <property type="molecule type" value="Genomic_DNA"/>
</dbReference>
<keyword evidence="4" id="KW-1185">Reference proteome</keyword>